<name>A0ABQ5K358_9EUKA</name>
<feature type="region of interest" description="Disordered" evidence="1">
    <location>
        <begin position="504"/>
        <end position="523"/>
    </location>
</feature>
<organism evidence="2 3">
    <name type="scientific">Aduncisulcus paluster</name>
    <dbReference type="NCBI Taxonomy" id="2918883"/>
    <lineage>
        <taxon>Eukaryota</taxon>
        <taxon>Metamonada</taxon>
        <taxon>Carpediemonas-like organisms</taxon>
        <taxon>Aduncisulcus</taxon>
    </lineage>
</organism>
<feature type="region of interest" description="Disordered" evidence="1">
    <location>
        <begin position="668"/>
        <end position="855"/>
    </location>
</feature>
<feature type="region of interest" description="Disordered" evidence="1">
    <location>
        <begin position="133"/>
        <end position="171"/>
    </location>
</feature>
<dbReference type="EMBL" id="BQXS01012684">
    <property type="protein sequence ID" value="GKT26866.1"/>
    <property type="molecule type" value="Genomic_DNA"/>
</dbReference>
<feature type="compositionally biased region" description="Basic and acidic residues" evidence="1">
    <location>
        <begin position="670"/>
        <end position="694"/>
    </location>
</feature>
<dbReference type="Proteomes" id="UP001057375">
    <property type="component" value="Unassembled WGS sequence"/>
</dbReference>
<feature type="compositionally biased region" description="Low complexity" evidence="1">
    <location>
        <begin position="742"/>
        <end position="764"/>
    </location>
</feature>
<keyword evidence="3" id="KW-1185">Reference proteome</keyword>
<accession>A0ABQ5K358</accession>
<feature type="compositionally biased region" description="Polar residues" evidence="1">
    <location>
        <begin position="788"/>
        <end position="798"/>
    </location>
</feature>
<reference evidence="2" key="1">
    <citation type="submission" date="2022-03" db="EMBL/GenBank/DDBJ databases">
        <title>Draft genome sequence of Aduncisulcus paluster, a free-living microaerophilic Fornicata.</title>
        <authorList>
            <person name="Yuyama I."/>
            <person name="Kume K."/>
            <person name="Tamura T."/>
            <person name="Inagaki Y."/>
            <person name="Hashimoto T."/>
        </authorList>
    </citation>
    <scope>NUCLEOTIDE SEQUENCE</scope>
    <source>
        <strain evidence="2">NY0171</strain>
    </source>
</reference>
<feature type="non-terminal residue" evidence="2">
    <location>
        <position position="935"/>
    </location>
</feature>
<evidence type="ECO:0000313" key="3">
    <source>
        <dbReference type="Proteomes" id="UP001057375"/>
    </source>
</evidence>
<proteinExistence type="predicted"/>
<gene>
    <name evidence="2" type="ORF">ADUPG1_013509</name>
</gene>
<evidence type="ECO:0000313" key="2">
    <source>
        <dbReference type="EMBL" id="GKT26866.1"/>
    </source>
</evidence>
<feature type="compositionally biased region" description="Low complexity" evidence="1">
    <location>
        <begin position="581"/>
        <end position="609"/>
    </location>
</feature>
<comment type="caution">
    <text evidence="2">The sequence shown here is derived from an EMBL/GenBank/DDBJ whole genome shotgun (WGS) entry which is preliminary data.</text>
</comment>
<sequence length="935" mass="101816">MPPYTARLAGQLLDPAVSTSQTKPLPKRSKGGPICVPYFVMLPGYVFSVKRYGSFTGKRIYLSKEEIFTHKLNYKQSTGKILTGISAHSAVVANQQRIRHDSKFEKATKKHISTTNNIDKSVKKPEKKMWLSFNKKESSASKPPLSIEPTPKKKDPPPRPSSPSQASLKPISAQQATANLISLLSHLLTADPNLLQFARDVDGYPIADITLLRHGECIVLLTEKEESLVRLKGWGFGTKWAQVCHQQTRGSLSLRKHFSKQKTKNPDHKGLLDDLSSTYSTASWVECLRTRIGMEEKEKKEARGRIRRKQHTIWEDITSGNAQYSSSSPSIYSGPALLSSSVKSDPSLAPVHSTTYDRVSISVAEEERGKAQRKEEDPNPFVHDYHELSAFERCFGGILSSQTLENDSSQVFSHGLCVLSQHGLLTSSRQVNMCINDTIVQKMINEKRKLRLQEDIKTEHDGISGHIGMIKEEEISLPSTDNLYSSNLGGIQTNADISITTGKRRFSSFPSSSSSSSSSHVKQRMPKSYLSSLIGGHVGLCSHPLFEPGTFGSSREEEQDMDDASSGATVKDEGMPPIVEQGNQSQAPQAPQAQQPQLSQQNNVSSSSSYYPKDTRSLTQTQSAHVKSVLTRRAEMRELLISGINKERERKKNESGIGVTIGVKIVSSDDSGKRIREERTSTRRSLRIRDEKMVTTHSQPPKKHGKAGSKKNKKDIGKKGGSGSSKSSGSNNINKKKPPLPSSHGSTSSSHHTSSSSSSKPTSTDVTNAHGKSEVSSSTVPSDFAPASFTSNGMSSLLDQDPHASPMFQSFSNPDLPLGGSVLDSGSHGLMLPPPSNSTLGSSGHKLSLSPPSLPSHSHRCLSLPASPHHHHIHSKQPLIHSAHDSQVKIVMDGFISVPSSRHPSPEPSSSLLLGDIRGEHGLLASTSTGSFGSF</sequence>
<feature type="compositionally biased region" description="Low complexity" evidence="1">
    <location>
        <begin position="724"/>
        <end position="733"/>
    </location>
</feature>
<feature type="compositionally biased region" description="Basic residues" evidence="1">
    <location>
        <begin position="700"/>
        <end position="713"/>
    </location>
</feature>
<feature type="compositionally biased region" description="Low complexity" evidence="1">
    <location>
        <begin position="507"/>
        <end position="519"/>
    </location>
</feature>
<evidence type="ECO:0000256" key="1">
    <source>
        <dbReference type="SAM" id="MobiDB-lite"/>
    </source>
</evidence>
<feature type="compositionally biased region" description="Low complexity" evidence="1">
    <location>
        <begin position="838"/>
        <end position="851"/>
    </location>
</feature>
<protein>
    <submittedName>
        <fullName evidence="2">Uncharacterized protein</fullName>
    </submittedName>
</protein>
<feature type="region of interest" description="Disordered" evidence="1">
    <location>
        <begin position="549"/>
        <end position="626"/>
    </location>
</feature>